<feature type="transmembrane region" description="Helical" evidence="2">
    <location>
        <begin position="215"/>
        <end position="235"/>
    </location>
</feature>
<feature type="transmembrane region" description="Helical" evidence="2">
    <location>
        <begin position="293"/>
        <end position="311"/>
    </location>
</feature>
<name>A0A4S8N0C9_9ACTN</name>
<feature type="transmembrane region" description="Helical" evidence="2">
    <location>
        <begin position="191"/>
        <end position="208"/>
    </location>
</feature>
<feature type="region of interest" description="Disordered" evidence="1">
    <location>
        <begin position="1"/>
        <end position="37"/>
    </location>
</feature>
<protein>
    <submittedName>
        <fullName evidence="4">Acyltransferase</fullName>
    </submittedName>
</protein>
<dbReference type="EMBL" id="STGW01000015">
    <property type="protein sequence ID" value="THV09210.1"/>
    <property type="molecule type" value="Genomic_DNA"/>
</dbReference>
<evidence type="ECO:0000256" key="2">
    <source>
        <dbReference type="SAM" id="Phobius"/>
    </source>
</evidence>
<feature type="transmembrane region" description="Helical" evidence="2">
    <location>
        <begin position="387"/>
        <end position="412"/>
    </location>
</feature>
<evidence type="ECO:0000313" key="4">
    <source>
        <dbReference type="EMBL" id="THV09210.1"/>
    </source>
</evidence>
<evidence type="ECO:0000313" key="5">
    <source>
        <dbReference type="Proteomes" id="UP000307087"/>
    </source>
</evidence>
<keyword evidence="5" id="KW-1185">Reference proteome</keyword>
<gene>
    <name evidence="4" type="ORF">E9934_16700</name>
</gene>
<dbReference type="Pfam" id="PF01757">
    <property type="entry name" value="Acyl_transf_3"/>
    <property type="match status" value="1"/>
</dbReference>
<keyword evidence="4" id="KW-0012">Acyltransferase</keyword>
<feature type="transmembrane region" description="Helical" evidence="2">
    <location>
        <begin position="75"/>
        <end position="98"/>
    </location>
</feature>
<keyword evidence="2" id="KW-0812">Transmembrane</keyword>
<dbReference type="GO" id="GO:0016020">
    <property type="term" value="C:membrane"/>
    <property type="evidence" value="ECO:0007669"/>
    <property type="project" value="TreeGrafter"/>
</dbReference>
<proteinExistence type="predicted"/>
<feature type="transmembrane region" description="Helical" evidence="2">
    <location>
        <begin position="44"/>
        <end position="63"/>
    </location>
</feature>
<accession>A0A4S8N0C9</accession>
<sequence length="436" mass="46765">MTMLSPPGAPPSPERVDAGGQMVDSTRPPPATGRRMDGMDGLRGGAALAIMIGHASLLLVGPVGAEAVVGKLTAILLQSLTLFFALSGFLLYGPWVAAIMRGRAAPQIPTYIRNHILRIYPAHTFVLIAAAIIGITVKTTDGPAPIGGHPSQFGHLTDPVTFLANLFLVQGWFPSTIFTGLGVSWSLITEFTFYLVLPFLGLLGVWLARRLPPLVAALLPPLLMLVACSISRYAYSSYVSGSGRSVEELHSGSTWAAVWYRSIAVQGDLIAFGMIAVVLVSAHAAVGDRRTAHTRRAAWAVLLAGLVGILATRGTDWISVATGVTCLGLLVVLRLPHPPRHVGAMVRVLESPLFRLTGEWSYSVYLWHFVVIWFFRLHVDAATYTTLGGWAVSMVMVCVPTLILGALGFRFIEAPAMRRKHSSTPAAEPARPADRP</sequence>
<dbReference type="InterPro" id="IPR050879">
    <property type="entry name" value="Acyltransferase_3"/>
</dbReference>
<dbReference type="InterPro" id="IPR002656">
    <property type="entry name" value="Acyl_transf_3_dom"/>
</dbReference>
<keyword evidence="2" id="KW-1133">Transmembrane helix</keyword>
<feature type="domain" description="Acyltransferase 3" evidence="3">
    <location>
        <begin position="38"/>
        <end position="402"/>
    </location>
</feature>
<dbReference type="AlphaFoldDB" id="A0A4S8N0C9"/>
<dbReference type="PANTHER" id="PTHR23028">
    <property type="entry name" value="ACETYLTRANSFERASE"/>
    <property type="match status" value="1"/>
</dbReference>
<feature type="transmembrane region" description="Helical" evidence="2">
    <location>
        <begin position="269"/>
        <end position="286"/>
    </location>
</feature>
<evidence type="ECO:0000259" key="3">
    <source>
        <dbReference type="Pfam" id="PF01757"/>
    </source>
</evidence>
<feature type="transmembrane region" description="Helical" evidence="2">
    <location>
        <begin position="356"/>
        <end position="375"/>
    </location>
</feature>
<dbReference type="GO" id="GO:0016747">
    <property type="term" value="F:acyltransferase activity, transferring groups other than amino-acyl groups"/>
    <property type="evidence" value="ECO:0007669"/>
    <property type="project" value="InterPro"/>
</dbReference>
<dbReference type="PANTHER" id="PTHR23028:SF53">
    <property type="entry name" value="ACYL_TRANSF_3 DOMAIN-CONTAINING PROTEIN"/>
    <property type="match status" value="1"/>
</dbReference>
<keyword evidence="2" id="KW-0472">Membrane</keyword>
<dbReference type="Proteomes" id="UP000307087">
    <property type="component" value="Unassembled WGS sequence"/>
</dbReference>
<feature type="transmembrane region" description="Helical" evidence="2">
    <location>
        <begin position="119"/>
        <end position="137"/>
    </location>
</feature>
<keyword evidence="4" id="KW-0808">Transferase</keyword>
<organism evidence="4 5">
    <name type="scientific">Nocardioides caeni</name>
    <dbReference type="NCBI Taxonomy" id="574700"/>
    <lineage>
        <taxon>Bacteria</taxon>
        <taxon>Bacillati</taxon>
        <taxon>Actinomycetota</taxon>
        <taxon>Actinomycetes</taxon>
        <taxon>Propionibacteriales</taxon>
        <taxon>Nocardioidaceae</taxon>
        <taxon>Nocardioides</taxon>
    </lineage>
</organism>
<reference evidence="4 5" key="1">
    <citation type="journal article" date="2009" name="Int. J. Syst. Evol. Microbiol.">
        <title>Nocardioides caeni sp. nov., isolated from wastewater.</title>
        <authorList>
            <person name="Yoon J.H."/>
            <person name="Kang S.J."/>
            <person name="Park S."/>
            <person name="Kim W."/>
            <person name="Oh T.K."/>
        </authorList>
    </citation>
    <scope>NUCLEOTIDE SEQUENCE [LARGE SCALE GENOMIC DNA]</scope>
    <source>
        <strain evidence="4 5">DSM 23134</strain>
    </source>
</reference>
<evidence type="ECO:0000256" key="1">
    <source>
        <dbReference type="SAM" id="MobiDB-lite"/>
    </source>
</evidence>
<dbReference type="GO" id="GO:0000271">
    <property type="term" value="P:polysaccharide biosynthetic process"/>
    <property type="evidence" value="ECO:0007669"/>
    <property type="project" value="TreeGrafter"/>
</dbReference>
<feature type="transmembrane region" description="Helical" evidence="2">
    <location>
        <begin position="317"/>
        <end position="335"/>
    </location>
</feature>
<comment type="caution">
    <text evidence="4">The sequence shown here is derived from an EMBL/GenBank/DDBJ whole genome shotgun (WGS) entry which is preliminary data.</text>
</comment>